<protein>
    <submittedName>
        <fullName evidence="5">(spotted green pufferfish) hypothetical protein</fullName>
    </submittedName>
</protein>
<dbReference type="EMBL" id="CAAE01001866">
    <property type="protein sequence ID" value="CAF87226.1"/>
    <property type="molecule type" value="Genomic_DNA"/>
</dbReference>
<accession>Q4TIQ6</accession>
<dbReference type="PROSITE" id="PS50287">
    <property type="entry name" value="SRCR_2"/>
    <property type="match status" value="1"/>
</dbReference>
<feature type="region of interest" description="Disordered" evidence="3">
    <location>
        <begin position="48"/>
        <end position="149"/>
    </location>
</feature>
<evidence type="ECO:0000259" key="4">
    <source>
        <dbReference type="PROSITE" id="PS50287"/>
    </source>
</evidence>
<feature type="domain" description="SRCR" evidence="4">
    <location>
        <begin position="3"/>
        <end position="45"/>
    </location>
</feature>
<evidence type="ECO:0000256" key="2">
    <source>
        <dbReference type="PROSITE-ProRule" id="PRU00196"/>
    </source>
</evidence>
<name>Q4TIQ6_TETNG</name>
<dbReference type="Gene3D" id="3.10.250.10">
    <property type="entry name" value="SRCR-like domain"/>
    <property type="match status" value="1"/>
</dbReference>
<feature type="compositionally biased region" description="Low complexity" evidence="3">
    <location>
        <begin position="104"/>
        <end position="120"/>
    </location>
</feature>
<evidence type="ECO:0000256" key="1">
    <source>
        <dbReference type="ARBA" id="ARBA00023157"/>
    </source>
</evidence>
<comment type="caution">
    <text evidence="5">The sequence shown here is derived from an EMBL/GenBank/DDBJ whole genome shotgun (WGS) entry which is preliminary data.</text>
</comment>
<dbReference type="PRINTS" id="PR00258">
    <property type="entry name" value="SPERACTRCPTR"/>
</dbReference>
<sequence>PLVRLVGGSSRTEGRVEVYLHGDWGSICDSGWNDLNAGVVCRQLGHRLERQSDGGQRLRAGQRSRPPGPGEVHGEGGVPGGVSLPGPEPAGLQAQAGRRGEVRGPGAAGRAPGAQLWAEEAGGGAGGGREEEESPGEALQVGQEPKPPF</sequence>
<gene>
    <name evidence="5" type="ORF">GSTENG00037493001</name>
</gene>
<dbReference type="InterPro" id="IPR001190">
    <property type="entry name" value="SRCR"/>
</dbReference>
<dbReference type="PROSITE" id="PS00420">
    <property type="entry name" value="SRCR_1"/>
    <property type="match status" value="1"/>
</dbReference>
<proteinExistence type="predicted"/>
<reference evidence="5" key="2">
    <citation type="submission" date="2004-02" db="EMBL/GenBank/DDBJ databases">
        <authorList>
            <consortium name="Genoscope"/>
            <consortium name="Whitehead Institute Centre for Genome Research"/>
        </authorList>
    </citation>
    <scope>NUCLEOTIDE SEQUENCE</scope>
</reference>
<dbReference type="InterPro" id="IPR036772">
    <property type="entry name" value="SRCR-like_dom_sf"/>
</dbReference>
<dbReference type="PANTHER" id="PTHR48071">
    <property type="entry name" value="SRCR DOMAIN-CONTAINING PROTEIN"/>
    <property type="match status" value="1"/>
</dbReference>
<dbReference type="Pfam" id="PF00530">
    <property type="entry name" value="SRCR"/>
    <property type="match status" value="1"/>
</dbReference>
<dbReference type="SUPFAM" id="SSF56487">
    <property type="entry name" value="SRCR-like"/>
    <property type="match status" value="1"/>
</dbReference>
<dbReference type="SMART" id="SM00202">
    <property type="entry name" value="SR"/>
    <property type="match status" value="1"/>
</dbReference>
<reference evidence="5" key="1">
    <citation type="journal article" date="2004" name="Nature">
        <title>Genome duplication in the teleost fish Tetraodon nigroviridis reveals the early vertebrate proto-karyotype.</title>
        <authorList>
            <person name="Jaillon O."/>
            <person name="Aury J.-M."/>
            <person name="Brunet F."/>
            <person name="Petit J.-L."/>
            <person name="Stange-Thomann N."/>
            <person name="Mauceli E."/>
            <person name="Bouneau L."/>
            <person name="Fischer C."/>
            <person name="Ozouf-Costaz C."/>
            <person name="Bernot A."/>
            <person name="Nicaud S."/>
            <person name="Jaffe D."/>
            <person name="Fisher S."/>
            <person name="Lutfalla G."/>
            <person name="Dossat C."/>
            <person name="Segurens B."/>
            <person name="Dasilva C."/>
            <person name="Salanoubat M."/>
            <person name="Levy M."/>
            <person name="Boudet N."/>
            <person name="Castellano S."/>
            <person name="Anthouard V."/>
            <person name="Jubin C."/>
            <person name="Castelli V."/>
            <person name="Katinka M."/>
            <person name="Vacherie B."/>
            <person name="Biemont C."/>
            <person name="Skalli Z."/>
            <person name="Cattolico L."/>
            <person name="Poulain J."/>
            <person name="De Berardinis V."/>
            <person name="Cruaud C."/>
            <person name="Duprat S."/>
            <person name="Brottier P."/>
            <person name="Coutanceau J.-P."/>
            <person name="Gouzy J."/>
            <person name="Parra G."/>
            <person name="Lardier G."/>
            <person name="Chapple C."/>
            <person name="McKernan K.J."/>
            <person name="McEwan P."/>
            <person name="Bosak S."/>
            <person name="Kellis M."/>
            <person name="Volff J.-N."/>
            <person name="Guigo R."/>
            <person name="Zody M.C."/>
            <person name="Mesirov J."/>
            <person name="Lindblad-Toh K."/>
            <person name="Birren B."/>
            <person name="Nusbaum C."/>
            <person name="Kahn D."/>
            <person name="Robinson-Rechavi M."/>
            <person name="Laudet V."/>
            <person name="Schachter V."/>
            <person name="Quetier F."/>
            <person name="Saurin W."/>
            <person name="Scarpelli C."/>
            <person name="Wincker P."/>
            <person name="Lander E.S."/>
            <person name="Weissenbach J."/>
            <person name="Roest Crollius H."/>
        </authorList>
    </citation>
    <scope>NUCLEOTIDE SEQUENCE [LARGE SCALE GENOMIC DNA]</scope>
</reference>
<dbReference type="PANTHER" id="PTHR48071:SF28">
    <property type="entry name" value="SRCR DOMAIN-CONTAINING PROTEIN"/>
    <property type="match status" value="1"/>
</dbReference>
<organism evidence="5">
    <name type="scientific">Tetraodon nigroviridis</name>
    <name type="common">Spotted green pufferfish</name>
    <name type="synonym">Chelonodon nigroviridis</name>
    <dbReference type="NCBI Taxonomy" id="99883"/>
    <lineage>
        <taxon>Eukaryota</taxon>
        <taxon>Metazoa</taxon>
        <taxon>Chordata</taxon>
        <taxon>Craniata</taxon>
        <taxon>Vertebrata</taxon>
        <taxon>Euteleostomi</taxon>
        <taxon>Actinopterygii</taxon>
        <taxon>Neopterygii</taxon>
        <taxon>Teleostei</taxon>
        <taxon>Neoteleostei</taxon>
        <taxon>Acanthomorphata</taxon>
        <taxon>Eupercaria</taxon>
        <taxon>Tetraodontiformes</taxon>
        <taxon>Tetradontoidea</taxon>
        <taxon>Tetraodontidae</taxon>
        <taxon>Tetraodon</taxon>
    </lineage>
</organism>
<dbReference type="GO" id="GO:0016020">
    <property type="term" value="C:membrane"/>
    <property type="evidence" value="ECO:0007669"/>
    <property type="project" value="InterPro"/>
</dbReference>
<dbReference type="KEGG" id="tng:GSTEN00037493G001"/>
<keyword evidence="1" id="KW-1015">Disulfide bond</keyword>
<dbReference type="OrthoDB" id="536948at2759"/>
<evidence type="ECO:0000313" key="5">
    <source>
        <dbReference type="EMBL" id="CAF87226.1"/>
    </source>
</evidence>
<evidence type="ECO:0000256" key="3">
    <source>
        <dbReference type="SAM" id="MobiDB-lite"/>
    </source>
</evidence>
<feature type="non-terminal residue" evidence="5">
    <location>
        <position position="1"/>
    </location>
</feature>
<comment type="caution">
    <text evidence="2">Lacks conserved residue(s) required for the propagation of feature annotation.</text>
</comment>
<dbReference type="AlphaFoldDB" id="Q4TIQ6"/>